<accession>D0L0N2</accession>
<dbReference type="RefSeq" id="WP_012824289.1">
    <property type="nucleotide sequence ID" value="NC_013422.1"/>
</dbReference>
<dbReference type="STRING" id="555778.Hneap_1421"/>
<dbReference type="EMBL" id="CP001801">
    <property type="protein sequence ID" value="ACX96255.1"/>
    <property type="molecule type" value="Genomic_DNA"/>
</dbReference>
<gene>
    <name evidence="1" type="ordered locus">Hneap_1421</name>
</gene>
<dbReference type="AlphaFoldDB" id="D0L0N2"/>
<protein>
    <submittedName>
        <fullName evidence="1">Peptidase U49, Lit peptidase</fullName>
    </submittedName>
</protein>
<dbReference type="Proteomes" id="UP000009102">
    <property type="component" value="Chromosome"/>
</dbReference>
<reference evidence="1 2" key="1">
    <citation type="submission" date="2009-10" db="EMBL/GenBank/DDBJ databases">
        <title>Complete sequence of Halothiobacillus neapolitanus c2.</title>
        <authorList>
            <consortium name="US DOE Joint Genome Institute"/>
            <person name="Lucas S."/>
            <person name="Copeland A."/>
            <person name="Lapidus A."/>
            <person name="Glavina del Rio T."/>
            <person name="Tice H."/>
            <person name="Bruce D."/>
            <person name="Goodwin L."/>
            <person name="Pitluck S."/>
            <person name="Davenport K."/>
            <person name="Brettin T."/>
            <person name="Detter J.C."/>
            <person name="Han C."/>
            <person name="Tapia R."/>
            <person name="Larimer F."/>
            <person name="Land M."/>
            <person name="Hauser L."/>
            <person name="Kyrpides N."/>
            <person name="Mikhailova N."/>
            <person name="Kerfeld C."/>
            <person name="Cannon G."/>
            <person name="Heinhort S."/>
        </authorList>
    </citation>
    <scope>NUCLEOTIDE SEQUENCE [LARGE SCALE GENOMIC DNA]</scope>
    <source>
        <strain evidence="2">ATCC 23641 / c2</strain>
    </source>
</reference>
<dbReference type="Pfam" id="PF10463">
    <property type="entry name" value="Peptidase_U49"/>
    <property type="match status" value="1"/>
</dbReference>
<dbReference type="KEGG" id="hna:Hneap_1421"/>
<dbReference type="NCBIfam" id="NF007238">
    <property type="entry name" value="PRK09672.1"/>
    <property type="match status" value="1"/>
</dbReference>
<dbReference type="HOGENOM" id="CLU_899459_0_0_6"/>
<keyword evidence="2" id="KW-1185">Reference proteome</keyword>
<evidence type="ECO:0000313" key="1">
    <source>
        <dbReference type="EMBL" id="ACX96255.1"/>
    </source>
</evidence>
<organism evidence="1 2">
    <name type="scientific">Halothiobacillus neapolitanus (strain ATCC 23641 / DSM 15147 / CIP 104769 / NCIMB 8539 / c2)</name>
    <name type="common">Thiobacillus neapolitanus</name>
    <dbReference type="NCBI Taxonomy" id="555778"/>
    <lineage>
        <taxon>Bacteria</taxon>
        <taxon>Pseudomonadati</taxon>
        <taxon>Pseudomonadota</taxon>
        <taxon>Gammaproteobacteria</taxon>
        <taxon>Chromatiales</taxon>
        <taxon>Halothiobacillaceae</taxon>
        <taxon>Halothiobacillus</taxon>
    </lineage>
</organism>
<dbReference type="eggNOG" id="ENOG502ZCHR">
    <property type="taxonomic scope" value="Bacteria"/>
</dbReference>
<sequence>MGAAMVEAGVAVKALLQGAAPERKQEIKDLWNHYAPKVCVVEDARGVNISAGKGRIQFDHKTLKAIWLLGFNGWRSIETYSPAIILAGITDGAIEDILCADDELAAFEMDYRSRANSARSIIEEKSSVHTTWPQDVPRPEADRETLGSHQEMVAFDLVCLATAYVFLHELRHVKFLCDGDCPADRREEEIACDVWARSFLTDKVESYAQSVGQAFSRVLDKRSMGIALGAMILHEITPESARWGTAEYPPITTRIQAMISGSTLAKESHFWLFTACLLVGIFRQAHRQLPMYAPSTHELVEQLITDLQP</sequence>
<dbReference type="InterPro" id="IPR019504">
    <property type="entry name" value="Peptidase_U49_Lit_pept"/>
</dbReference>
<proteinExistence type="predicted"/>
<name>D0L0N2_HALNC</name>
<evidence type="ECO:0000313" key="2">
    <source>
        <dbReference type="Proteomes" id="UP000009102"/>
    </source>
</evidence>